<evidence type="ECO:0000256" key="4">
    <source>
        <dbReference type="ARBA" id="ARBA00023136"/>
    </source>
</evidence>
<evidence type="ECO:0000256" key="5">
    <source>
        <dbReference type="ARBA" id="ARBA00023237"/>
    </source>
</evidence>
<dbReference type="InterPro" id="IPR011990">
    <property type="entry name" value="TPR-like_helical_dom_sf"/>
</dbReference>
<organism evidence="9 10">
    <name type="scientific">Cellulophaga baltica</name>
    <dbReference type="NCBI Taxonomy" id="76594"/>
    <lineage>
        <taxon>Bacteria</taxon>
        <taxon>Pseudomonadati</taxon>
        <taxon>Bacteroidota</taxon>
        <taxon>Flavobacteriia</taxon>
        <taxon>Flavobacteriales</taxon>
        <taxon>Flavobacteriaceae</taxon>
        <taxon>Cellulophaga</taxon>
    </lineage>
</organism>
<evidence type="ECO:0000256" key="3">
    <source>
        <dbReference type="ARBA" id="ARBA00022729"/>
    </source>
</evidence>
<evidence type="ECO:0000313" key="10">
    <source>
        <dbReference type="Proteomes" id="UP000182114"/>
    </source>
</evidence>
<evidence type="ECO:0000259" key="8">
    <source>
        <dbReference type="Pfam" id="PF14322"/>
    </source>
</evidence>
<dbReference type="Proteomes" id="UP000182114">
    <property type="component" value="Unassembled WGS sequence"/>
</dbReference>
<dbReference type="AlphaFoldDB" id="A0A1G7GR66"/>
<dbReference type="Pfam" id="PF07980">
    <property type="entry name" value="SusD_RagB"/>
    <property type="match status" value="1"/>
</dbReference>
<proteinExistence type="inferred from homology"/>
<dbReference type="EMBL" id="FNBD01000005">
    <property type="protein sequence ID" value="SDE90533.1"/>
    <property type="molecule type" value="Genomic_DNA"/>
</dbReference>
<dbReference type="RefSeq" id="WP_025613663.1">
    <property type="nucleotide sequence ID" value="NZ_CANLMK010000003.1"/>
</dbReference>
<name>A0A1G7GR66_9FLAO</name>
<dbReference type="Pfam" id="PF14322">
    <property type="entry name" value="SusD-like_3"/>
    <property type="match status" value="1"/>
</dbReference>
<dbReference type="SUPFAM" id="SSF48452">
    <property type="entry name" value="TPR-like"/>
    <property type="match status" value="1"/>
</dbReference>
<evidence type="ECO:0000256" key="1">
    <source>
        <dbReference type="ARBA" id="ARBA00004442"/>
    </source>
</evidence>
<comment type="subcellular location">
    <subcellularLocation>
        <location evidence="1">Cell outer membrane</location>
    </subcellularLocation>
</comment>
<keyword evidence="10" id="KW-1185">Reference proteome</keyword>
<evidence type="ECO:0000256" key="6">
    <source>
        <dbReference type="SAM" id="SignalP"/>
    </source>
</evidence>
<feature type="signal peptide" evidence="6">
    <location>
        <begin position="1"/>
        <end position="22"/>
    </location>
</feature>
<sequence>MKKLIKNIFIAAVLVFAASCSEEDLNPTLAQDKDVDSSISTVDDLSAVLSGAYNRISLNDYYGRNIIIYKELMADNAYSNANSNRFVNAAAMDFTIESADPEDTWARIYSVIASANILIAAEDIEGSSSEINHIKGQAYAIRALGHFDLLKVFGQQHVNGGSESSLGVPYVTEFRDPEALFPSRNTVGEVKSKVYEDLNMAKSLMTASLNDGSSQFITTYAVDALLSRAAIYFGDFAIARDAAKSVIDSGEFSILEASDFVGSFNVDSSSNSIFEIANSDVDNQGINGLANIYQDTNYGDVVVLEDLVNTYEATDVRGLNGVITQDAGGRYRNTGKYPTLASFEDNIPVIRYEEVVLNYAEALLETSDAATALTFLNMIPAKRNASAYASATKENILLERRKELAFEGFRFDDLARTGQDIPLVNSVLQTHDGPIYGSFNYAFPIPSAEVLANSNVAQNAGY</sequence>
<gene>
    <name evidence="9" type="ORF">SAMN04487992_1053</name>
</gene>
<keyword evidence="4" id="KW-0472">Membrane</keyword>
<dbReference type="CDD" id="cd08977">
    <property type="entry name" value="SusD"/>
    <property type="match status" value="1"/>
</dbReference>
<evidence type="ECO:0000259" key="7">
    <source>
        <dbReference type="Pfam" id="PF07980"/>
    </source>
</evidence>
<dbReference type="GO" id="GO:0009279">
    <property type="term" value="C:cell outer membrane"/>
    <property type="evidence" value="ECO:0007669"/>
    <property type="project" value="UniProtKB-SubCell"/>
</dbReference>
<dbReference type="Gene3D" id="1.25.40.390">
    <property type="match status" value="1"/>
</dbReference>
<dbReference type="InterPro" id="IPR012944">
    <property type="entry name" value="SusD_RagB_dom"/>
</dbReference>
<evidence type="ECO:0000256" key="2">
    <source>
        <dbReference type="ARBA" id="ARBA00006275"/>
    </source>
</evidence>
<dbReference type="InterPro" id="IPR033985">
    <property type="entry name" value="SusD-like_N"/>
</dbReference>
<feature type="domain" description="RagB/SusD" evidence="7">
    <location>
        <begin position="344"/>
        <end position="462"/>
    </location>
</feature>
<dbReference type="Gene3D" id="1.25.40.900">
    <property type="match status" value="1"/>
</dbReference>
<comment type="similarity">
    <text evidence="2">Belongs to the SusD family.</text>
</comment>
<keyword evidence="3 6" id="KW-0732">Signal</keyword>
<evidence type="ECO:0000313" key="9">
    <source>
        <dbReference type="EMBL" id="SDE90533.1"/>
    </source>
</evidence>
<dbReference type="PROSITE" id="PS51257">
    <property type="entry name" value="PROKAR_LIPOPROTEIN"/>
    <property type="match status" value="1"/>
</dbReference>
<feature type="domain" description="SusD-like N-terminal" evidence="8">
    <location>
        <begin position="32"/>
        <end position="228"/>
    </location>
</feature>
<accession>A0A1G7GR66</accession>
<protein>
    <submittedName>
        <fullName evidence="9">SusD family protein</fullName>
    </submittedName>
</protein>
<keyword evidence="5" id="KW-0998">Cell outer membrane</keyword>
<reference evidence="10" key="1">
    <citation type="submission" date="2016-10" db="EMBL/GenBank/DDBJ databases">
        <authorList>
            <person name="Varghese N."/>
            <person name="Submissions S."/>
        </authorList>
    </citation>
    <scope>NUCLEOTIDE SEQUENCE [LARGE SCALE GENOMIC DNA]</scope>
    <source>
        <strain evidence="10">DSM 24729</strain>
    </source>
</reference>
<dbReference type="Gene3D" id="2.20.20.130">
    <property type="match status" value="1"/>
</dbReference>
<feature type="chain" id="PRO_5010336059" evidence="6">
    <location>
        <begin position="23"/>
        <end position="462"/>
    </location>
</feature>